<name>A0A915YFD2_9BACT</name>
<keyword evidence="2" id="KW-1133">Transmembrane helix</keyword>
<dbReference type="InterPro" id="IPR024983">
    <property type="entry name" value="CHAT_dom"/>
</dbReference>
<evidence type="ECO:0000313" key="4">
    <source>
        <dbReference type="EMBL" id="BDS12103.1"/>
    </source>
</evidence>
<dbReference type="PROSITE" id="PS50005">
    <property type="entry name" value="TPR"/>
    <property type="match status" value="1"/>
</dbReference>
<dbReference type="PANTHER" id="PTHR10098">
    <property type="entry name" value="RAPSYN-RELATED"/>
    <property type="match status" value="1"/>
</dbReference>
<proteinExistence type="predicted"/>
<dbReference type="AlphaFoldDB" id="A0A915YFD2"/>
<feature type="domain" description="CHAT" evidence="3">
    <location>
        <begin position="737"/>
        <end position="1025"/>
    </location>
</feature>
<dbReference type="Pfam" id="PF13181">
    <property type="entry name" value="TPR_8"/>
    <property type="match status" value="2"/>
</dbReference>
<reference evidence="4" key="1">
    <citation type="submission" date="2022-09" db="EMBL/GenBank/DDBJ databases">
        <title>Aureispira anguillicida sp. nov., isolated from Leptocephalus of Japanese eel Anguilla japonica.</title>
        <authorList>
            <person name="Yuasa K."/>
            <person name="Mekata T."/>
            <person name="Ikunari K."/>
        </authorList>
    </citation>
    <scope>NUCLEOTIDE SEQUENCE</scope>
    <source>
        <strain evidence="4">EL160426</strain>
    </source>
</reference>
<dbReference type="InterPro" id="IPR019734">
    <property type="entry name" value="TPR_rpt"/>
</dbReference>
<feature type="repeat" description="TPR" evidence="1">
    <location>
        <begin position="241"/>
        <end position="274"/>
    </location>
</feature>
<dbReference type="SMART" id="SM00028">
    <property type="entry name" value="TPR"/>
    <property type="match status" value="7"/>
</dbReference>
<evidence type="ECO:0000256" key="1">
    <source>
        <dbReference type="PROSITE-ProRule" id="PRU00339"/>
    </source>
</evidence>
<dbReference type="KEGG" id="aup:AsAng_0028180"/>
<dbReference type="Pfam" id="PF13424">
    <property type="entry name" value="TPR_12"/>
    <property type="match status" value="1"/>
</dbReference>
<evidence type="ECO:0000256" key="2">
    <source>
        <dbReference type="SAM" id="Phobius"/>
    </source>
</evidence>
<dbReference type="PANTHER" id="PTHR10098:SF108">
    <property type="entry name" value="TETRATRICOPEPTIDE REPEAT PROTEIN 28"/>
    <property type="match status" value="1"/>
</dbReference>
<protein>
    <submittedName>
        <fullName evidence="4">CHAT domain-containing protein</fullName>
    </submittedName>
</protein>
<accession>A0A915YFD2</accession>
<dbReference type="SUPFAM" id="SSF48452">
    <property type="entry name" value="TPR-like"/>
    <property type="match status" value="3"/>
</dbReference>
<dbReference type="Pfam" id="PF12770">
    <property type="entry name" value="CHAT"/>
    <property type="match status" value="1"/>
</dbReference>
<feature type="transmembrane region" description="Helical" evidence="2">
    <location>
        <begin position="1037"/>
        <end position="1055"/>
    </location>
</feature>
<dbReference type="EMBL" id="AP026867">
    <property type="protein sequence ID" value="BDS12103.1"/>
    <property type="molecule type" value="Genomic_DNA"/>
</dbReference>
<keyword evidence="2" id="KW-0472">Membrane</keyword>
<dbReference type="Proteomes" id="UP001060919">
    <property type="component" value="Chromosome"/>
</dbReference>
<organism evidence="4 5">
    <name type="scientific">Aureispira anguillae</name>
    <dbReference type="NCBI Taxonomy" id="2864201"/>
    <lineage>
        <taxon>Bacteria</taxon>
        <taxon>Pseudomonadati</taxon>
        <taxon>Bacteroidota</taxon>
        <taxon>Saprospiria</taxon>
        <taxon>Saprospirales</taxon>
        <taxon>Saprospiraceae</taxon>
        <taxon>Aureispira</taxon>
    </lineage>
</organism>
<keyword evidence="5" id="KW-1185">Reference proteome</keyword>
<sequence>MRSILKTGLFFCIFLLLIGGIYAFQEAPPINNTLPVDLQISKKEAEALVNEGAWEEAITIYKEVQKKCKVLGLEAIAIDLYEELLAITILRDDLEIVDKIAVINQCKKQEEHPNFKGIYYGALAHLFAFYGEVDSLNKYYSTASQIYTQENRFKLAGNLNATLALEFYMLDDLQAAKTFLEQAEQILNEQLKPHHLDLPNIYNVQTLIYGDLGEYDKALKSNLISIKILEEDKLSHALDLAYEYNNLATIYGSLKDYNNSLSYYLKALHLIEGSKDYPKTESASLIYNIAATYSEQNNFKAAKQASLKSLSYLDSSKEENKDVLADYINNYHQLVRCYSHFGDLDSAEFYIQKAEQINKTFPYRISRTYINYAQISLEQKKFINAKEYTLKALSKGLETYGNKSELVSNAYNLLSDIATSQNKNKEALEYVQQALEAISIDFCDPNGLSNPKLDNILYKGELLSTLQRKLVVLKKLYQQETTTVDASAIYASAKLATETLEQMNRGMKDVNSKRFWLNTKVIPLFEAAILTALEIAEKTGDDNYINEAFILSERSKSMLMTDAMQEANASNFGGVPDSLLERLHSLQKSLAEAEKKRFDAHLAKDLETEKVMKEVIFDHKHHLDLLKHKFEKQYPKYYALKYETSVASIADIQNALSEKTTFIEFFEGEDNIYAFSINKESAHVETIKKEADFQITIYSFQRALMNSKAFQNKPGIVYNKFIKESHYFYNKLLKNCVNKQAERLIIVPDGLLGYLPFEVLLTHPITALKQGTDKGADFSTLPYLIRDYKISYNYSGSLLIAQQASQKNIINGNILALAPSYAAKKTPEWRGKREVELRQNLIELHGAEKEVARLEELYNGSFHIGEQANEATFKNCAHKHGILHLAMHGLVDKKNPEFSGLAMTEDMSKTEDNFLYAYEIKQLGLQAGLVVLSACETGIGKYQRGEGVVSIGRGFMYAGAPALLMTLWSLNDQSGAVIIEQFYKNLSEGIEKDEAIRQAKLFYLKHYPAEYTHPFMWAAFIQVGDYSSVSINHKSDWEIYLGILLIAILSVFLGIKLRKKDIK</sequence>
<dbReference type="Gene3D" id="1.25.40.10">
    <property type="entry name" value="Tetratricopeptide repeat domain"/>
    <property type="match status" value="3"/>
</dbReference>
<keyword evidence="2" id="KW-0812">Transmembrane</keyword>
<dbReference type="InterPro" id="IPR011990">
    <property type="entry name" value="TPR-like_helical_dom_sf"/>
</dbReference>
<evidence type="ECO:0000259" key="3">
    <source>
        <dbReference type="Pfam" id="PF12770"/>
    </source>
</evidence>
<gene>
    <name evidence="4" type="ORF">AsAng_0028180</name>
</gene>
<keyword evidence="1" id="KW-0802">TPR repeat</keyword>
<dbReference type="RefSeq" id="WP_264793217.1">
    <property type="nucleotide sequence ID" value="NZ_AP026867.1"/>
</dbReference>
<evidence type="ECO:0000313" key="5">
    <source>
        <dbReference type="Proteomes" id="UP001060919"/>
    </source>
</evidence>